<evidence type="ECO:0000256" key="2">
    <source>
        <dbReference type="ARBA" id="ARBA00006604"/>
    </source>
</evidence>
<protein>
    <recommendedName>
        <fullName evidence="3">glucose-6-phosphate isomerase</fullName>
        <ecNumber evidence="3">5.3.1.9</ecNumber>
    </recommendedName>
</protein>
<dbReference type="GO" id="GO:0006094">
    <property type="term" value="P:gluconeogenesis"/>
    <property type="evidence" value="ECO:0007669"/>
    <property type="project" value="UniProtKB-KW"/>
</dbReference>
<gene>
    <name evidence="8" type="ORF">MNB_SM-7-650</name>
</gene>
<dbReference type="AlphaFoldDB" id="A0A1W1BMR9"/>
<dbReference type="GO" id="GO:0048029">
    <property type="term" value="F:monosaccharide binding"/>
    <property type="evidence" value="ECO:0007669"/>
    <property type="project" value="TreeGrafter"/>
</dbReference>
<dbReference type="CDD" id="cd05016">
    <property type="entry name" value="SIS_PGI_2"/>
    <property type="match status" value="1"/>
</dbReference>
<evidence type="ECO:0000256" key="4">
    <source>
        <dbReference type="ARBA" id="ARBA00022432"/>
    </source>
</evidence>
<dbReference type="Pfam" id="PF00342">
    <property type="entry name" value="PGI"/>
    <property type="match status" value="1"/>
</dbReference>
<comment type="similarity">
    <text evidence="2">Belongs to the GPI family.</text>
</comment>
<dbReference type="Gene3D" id="3.40.50.10490">
    <property type="entry name" value="Glucose-6-phosphate isomerase like protein, domain 1"/>
    <property type="match status" value="2"/>
</dbReference>
<dbReference type="GO" id="GO:0051156">
    <property type="term" value="P:glucose 6-phosphate metabolic process"/>
    <property type="evidence" value="ECO:0007669"/>
    <property type="project" value="TreeGrafter"/>
</dbReference>
<dbReference type="PANTHER" id="PTHR11469">
    <property type="entry name" value="GLUCOSE-6-PHOSPHATE ISOMERASE"/>
    <property type="match status" value="1"/>
</dbReference>
<keyword evidence="5" id="KW-0324">Glycolysis</keyword>
<dbReference type="PROSITE" id="PS00174">
    <property type="entry name" value="P_GLUCOSE_ISOMERASE_2"/>
    <property type="match status" value="1"/>
</dbReference>
<evidence type="ECO:0000256" key="6">
    <source>
        <dbReference type="ARBA" id="ARBA00023235"/>
    </source>
</evidence>
<evidence type="ECO:0000256" key="3">
    <source>
        <dbReference type="ARBA" id="ARBA00011952"/>
    </source>
</evidence>
<dbReference type="NCBIfam" id="NF003016">
    <property type="entry name" value="PRK03868.1"/>
    <property type="match status" value="1"/>
</dbReference>
<dbReference type="SUPFAM" id="SSF53697">
    <property type="entry name" value="SIS domain"/>
    <property type="match status" value="1"/>
</dbReference>
<dbReference type="GO" id="GO:0097367">
    <property type="term" value="F:carbohydrate derivative binding"/>
    <property type="evidence" value="ECO:0007669"/>
    <property type="project" value="InterPro"/>
</dbReference>
<name>A0A1W1BMR9_9ZZZZ</name>
<keyword evidence="6 8" id="KW-0413">Isomerase</keyword>
<comment type="pathway">
    <text evidence="1">Carbohydrate degradation; glycolysis; D-glyceraldehyde 3-phosphate and glycerone phosphate from D-glucose: step 2/4.</text>
</comment>
<dbReference type="PROSITE" id="PS51463">
    <property type="entry name" value="P_GLUCOSE_ISOMERASE_3"/>
    <property type="match status" value="1"/>
</dbReference>
<dbReference type="InterPro" id="IPR046348">
    <property type="entry name" value="SIS_dom_sf"/>
</dbReference>
<dbReference type="PRINTS" id="PR00662">
    <property type="entry name" value="G6PISOMERASE"/>
</dbReference>
<keyword evidence="4" id="KW-0312">Gluconeogenesis</keyword>
<dbReference type="GO" id="GO:0006096">
    <property type="term" value="P:glycolytic process"/>
    <property type="evidence" value="ECO:0007669"/>
    <property type="project" value="UniProtKB-UniPathway"/>
</dbReference>
<accession>A0A1W1BMR9</accession>
<dbReference type="InterPro" id="IPR018189">
    <property type="entry name" value="Phosphoglucose_isomerase_CS"/>
</dbReference>
<evidence type="ECO:0000256" key="1">
    <source>
        <dbReference type="ARBA" id="ARBA00004926"/>
    </source>
</evidence>
<dbReference type="CDD" id="cd05015">
    <property type="entry name" value="SIS_PGI_1"/>
    <property type="match status" value="1"/>
</dbReference>
<evidence type="ECO:0000313" key="8">
    <source>
        <dbReference type="EMBL" id="SFV54775.1"/>
    </source>
</evidence>
<comment type="catalytic activity">
    <reaction evidence="7">
        <text>alpha-D-glucose 6-phosphate = beta-D-fructose 6-phosphate</text>
        <dbReference type="Rhea" id="RHEA:11816"/>
        <dbReference type="ChEBI" id="CHEBI:57634"/>
        <dbReference type="ChEBI" id="CHEBI:58225"/>
        <dbReference type="EC" id="5.3.1.9"/>
    </reaction>
</comment>
<dbReference type="EMBL" id="FPHB01000026">
    <property type="protein sequence ID" value="SFV54775.1"/>
    <property type="molecule type" value="Genomic_DNA"/>
</dbReference>
<dbReference type="GO" id="GO:0004347">
    <property type="term" value="F:glucose-6-phosphate isomerase activity"/>
    <property type="evidence" value="ECO:0007669"/>
    <property type="project" value="UniProtKB-EC"/>
</dbReference>
<sequence length="407" mass="46134">MIEFSAEFKVYESDIKNLAFDKVRDEAVSSKVGYYSLPKLSKQLLLEAKDIDTSKYEQIVVIGIGGSSLGIKAIEAMLKLYTPNRKKILYLENLDPIVARNTLQKIEYEKACFFVISKSGSTIETTSLFKTVIEYFDVDLKEADNFFVITDEGSALSCFAKEYNIREFHIPDNVGGRFSVLSAVGVIPLTFAGYDMFTILDEADRFLGSFFKGNQCHIIDKAYYYYKNRDKYKMNILFSYSSMFEEFNKWYVQLWGESLGKRDRSDERVGLTPIALIGSVDQHSFLQLIIEGPKDKTVTFIKVDDFKIDLSIPDISLPCIEKTDYVNGVSFNELINAQCEATKESITQSGVKAVDMISLSEINEQNIGVLIIYFELLTSLVGAMLEIDTYNQPGVELGKDILKKRFA</sequence>
<dbReference type="InterPro" id="IPR035476">
    <property type="entry name" value="SIS_PGI_1"/>
</dbReference>
<dbReference type="PANTHER" id="PTHR11469:SF1">
    <property type="entry name" value="GLUCOSE-6-PHOSPHATE ISOMERASE"/>
    <property type="match status" value="1"/>
</dbReference>
<dbReference type="InterPro" id="IPR035482">
    <property type="entry name" value="SIS_PGI_2"/>
</dbReference>
<dbReference type="UniPathway" id="UPA00109">
    <property type="reaction ID" value="UER00181"/>
</dbReference>
<reference evidence="8" key="1">
    <citation type="submission" date="2016-10" db="EMBL/GenBank/DDBJ databases">
        <authorList>
            <person name="de Groot N.N."/>
        </authorList>
    </citation>
    <scope>NUCLEOTIDE SEQUENCE</scope>
</reference>
<dbReference type="EC" id="5.3.1.9" evidence="3"/>
<dbReference type="InterPro" id="IPR001672">
    <property type="entry name" value="G6P_Isomerase"/>
</dbReference>
<evidence type="ECO:0000256" key="7">
    <source>
        <dbReference type="ARBA" id="ARBA00029321"/>
    </source>
</evidence>
<dbReference type="GO" id="GO:0005829">
    <property type="term" value="C:cytosol"/>
    <property type="evidence" value="ECO:0007669"/>
    <property type="project" value="TreeGrafter"/>
</dbReference>
<organism evidence="8">
    <name type="scientific">hydrothermal vent metagenome</name>
    <dbReference type="NCBI Taxonomy" id="652676"/>
    <lineage>
        <taxon>unclassified sequences</taxon>
        <taxon>metagenomes</taxon>
        <taxon>ecological metagenomes</taxon>
    </lineage>
</organism>
<proteinExistence type="inferred from homology"/>
<evidence type="ECO:0000256" key="5">
    <source>
        <dbReference type="ARBA" id="ARBA00023152"/>
    </source>
</evidence>
<dbReference type="PROSITE" id="PS00765">
    <property type="entry name" value="P_GLUCOSE_ISOMERASE_1"/>
    <property type="match status" value="1"/>
</dbReference>